<protein>
    <submittedName>
        <fullName evidence="4">Helix-turn-helix domain-containing protein</fullName>
    </submittedName>
</protein>
<keyword evidence="1" id="KW-0805">Transcription regulation</keyword>
<dbReference type="InterPro" id="IPR008308">
    <property type="entry name" value="YpbB-like"/>
</dbReference>
<evidence type="ECO:0000313" key="4">
    <source>
        <dbReference type="EMBL" id="QOY35900.1"/>
    </source>
</evidence>
<dbReference type="RefSeq" id="WP_083388558.1">
    <property type="nucleotide sequence ID" value="NZ_CP063356.2"/>
</dbReference>
<dbReference type="Gene3D" id="1.10.10.10">
    <property type="entry name" value="Winged helix-like DNA-binding domain superfamily/Winged helix DNA-binding domain"/>
    <property type="match status" value="1"/>
</dbReference>
<dbReference type="SUPFAM" id="SSF46894">
    <property type="entry name" value="C-terminal effector domain of the bipartite response regulators"/>
    <property type="match status" value="1"/>
</dbReference>
<accession>A0A7S7RBF9</accession>
<dbReference type="Pfam" id="PF14493">
    <property type="entry name" value="HTH_40"/>
    <property type="match status" value="1"/>
</dbReference>
<dbReference type="InterPro" id="IPR036388">
    <property type="entry name" value="WH-like_DNA-bd_sf"/>
</dbReference>
<dbReference type="KEGG" id="aia:AWH56_025155"/>
<dbReference type="EMBL" id="CP063356">
    <property type="protein sequence ID" value="QOY35900.1"/>
    <property type="molecule type" value="Genomic_DNA"/>
</dbReference>
<dbReference type="InterPro" id="IPR029491">
    <property type="entry name" value="Helicase_HTH"/>
</dbReference>
<name>A0A7S7RBF9_9BACI</name>
<reference evidence="4 5" key="2">
    <citation type="journal article" date="2019" name="Int. J. Syst. Evol. Microbiol.">
        <title>Anaerobacillus isosaccharinicus sp. nov., an alkaliphilic bacterium which degrades isosaccharinic acid.</title>
        <authorList>
            <person name="Bassil N.M."/>
            <person name="Lloyd J.R."/>
        </authorList>
    </citation>
    <scope>NUCLEOTIDE SEQUENCE [LARGE SCALE GENOMIC DNA]</scope>
    <source>
        <strain evidence="4 5">NB2006</strain>
    </source>
</reference>
<dbReference type="PIRSF" id="PIRSF021350">
    <property type="entry name" value="UCP021350"/>
    <property type="match status" value="1"/>
</dbReference>
<feature type="domain" description="Helicase Helix-turn-helix" evidence="3">
    <location>
        <begin position="256"/>
        <end position="344"/>
    </location>
</feature>
<dbReference type="InterPro" id="IPR016032">
    <property type="entry name" value="Sig_transdc_resp-reg_C-effctor"/>
</dbReference>
<reference evidence="4 5" key="1">
    <citation type="journal article" date="2017" name="Genome Announc.">
        <title>Draft Genome Sequences of Four Alkaliphilic Bacteria Belonging to the Anaerobacillus Genus.</title>
        <authorList>
            <person name="Bassil N.M."/>
            <person name="Lloyd J.R."/>
        </authorList>
    </citation>
    <scope>NUCLEOTIDE SEQUENCE [LARGE SCALE GENOMIC DNA]</scope>
    <source>
        <strain evidence="4 5">NB2006</strain>
    </source>
</reference>
<keyword evidence="2" id="KW-0804">Transcription</keyword>
<organism evidence="4 5">
    <name type="scientific">Anaerobacillus isosaccharinicus</name>
    <dbReference type="NCBI Taxonomy" id="1532552"/>
    <lineage>
        <taxon>Bacteria</taxon>
        <taxon>Bacillati</taxon>
        <taxon>Bacillota</taxon>
        <taxon>Bacilli</taxon>
        <taxon>Bacillales</taxon>
        <taxon>Bacillaceae</taxon>
        <taxon>Anaerobacillus</taxon>
    </lineage>
</organism>
<dbReference type="Proteomes" id="UP000180175">
    <property type="component" value="Chromosome"/>
</dbReference>
<dbReference type="GO" id="GO:0006355">
    <property type="term" value="P:regulation of DNA-templated transcription"/>
    <property type="evidence" value="ECO:0007669"/>
    <property type="project" value="InterPro"/>
</dbReference>
<gene>
    <name evidence="4" type="ORF">AWH56_025155</name>
</gene>
<sequence>MDYVQVIFLYLLKKMNGNRSVFGIYHILTGKKTAQTLQDCRLFHVSKFFGVFKQFERTTVVKLVNSLLEKNFIKECGENRYDLTPSGEAFLNEQLTEQPLPIHLNGFIYKDITDVFWRRCALLTQCVSFLKVQNREFIPVIKDGRTQLWVKKKLASNGNQTRDLANKLYFELEEMLKQFSTLEASIFVLRLSGAHRVGLTINQVARELQIDLSYAKILFINVIHGVITKATENRELFGTLYSILEKIETKNLLTETARKTYSLLNRGLSVEEISRTRHLKQNTVEDHIVEIALNCENFSIAPFVAKETERAIIAVVTELNTRRLKEIKDNLHKKISYFEIRLTLAKKGF</sequence>
<evidence type="ECO:0000259" key="3">
    <source>
        <dbReference type="Pfam" id="PF14493"/>
    </source>
</evidence>
<evidence type="ECO:0000256" key="1">
    <source>
        <dbReference type="ARBA" id="ARBA00023015"/>
    </source>
</evidence>
<evidence type="ECO:0000313" key="5">
    <source>
        <dbReference type="Proteomes" id="UP000180175"/>
    </source>
</evidence>
<proteinExistence type="predicted"/>
<evidence type="ECO:0000256" key="2">
    <source>
        <dbReference type="ARBA" id="ARBA00023163"/>
    </source>
</evidence>
<keyword evidence="5" id="KW-1185">Reference proteome</keyword>
<dbReference type="OrthoDB" id="2354672at2"/>
<dbReference type="AlphaFoldDB" id="A0A7S7RBF9"/>
<dbReference type="GO" id="GO:0003677">
    <property type="term" value="F:DNA binding"/>
    <property type="evidence" value="ECO:0007669"/>
    <property type="project" value="InterPro"/>
</dbReference>